<evidence type="ECO:0000256" key="1">
    <source>
        <dbReference type="SAM" id="Phobius"/>
    </source>
</evidence>
<dbReference type="Proteomes" id="UP000004621">
    <property type="component" value="Unassembled WGS sequence"/>
</dbReference>
<evidence type="ECO:0000313" key="2">
    <source>
        <dbReference type="EMBL" id="EFC52549.1"/>
    </source>
</evidence>
<evidence type="ECO:0000313" key="3">
    <source>
        <dbReference type="Proteomes" id="UP000004621"/>
    </source>
</evidence>
<keyword evidence="1" id="KW-0472">Membrane</keyword>
<organism evidence="2 3">
    <name type="scientific">Neisseria subflava NJ9703</name>
    <dbReference type="NCBI Taxonomy" id="546268"/>
    <lineage>
        <taxon>Bacteria</taxon>
        <taxon>Pseudomonadati</taxon>
        <taxon>Pseudomonadota</taxon>
        <taxon>Betaproteobacteria</taxon>
        <taxon>Neisseriales</taxon>
        <taxon>Neisseriaceae</taxon>
        <taxon>Neisseria</taxon>
    </lineage>
</organism>
<dbReference type="EMBL" id="ACEO02000003">
    <property type="protein sequence ID" value="EFC52549.1"/>
    <property type="molecule type" value="Genomic_DNA"/>
</dbReference>
<proteinExistence type="predicted"/>
<feature type="transmembrane region" description="Helical" evidence="1">
    <location>
        <begin position="20"/>
        <end position="39"/>
    </location>
</feature>
<name>A0A9W5MZT5_NEISU</name>
<keyword evidence="1" id="KW-0812">Transmembrane</keyword>
<gene>
    <name evidence="2" type="ORF">NEISUBOT_03903</name>
</gene>
<protein>
    <submittedName>
        <fullName evidence="2">Uncharacterized protein</fullName>
    </submittedName>
</protein>
<reference evidence="2 3" key="1">
    <citation type="submission" date="2010-01" db="EMBL/GenBank/DDBJ databases">
        <authorList>
            <person name="Weinstock G."/>
            <person name="Sodergren E."/>
            <person name="Clifton S."/>
            <person name="Fulton L."/>
            <person name="Fulton B."/>
            <person name="Courtney L."/>
            <person name="Fronick C."/>
            <person name="Harrison M."/>
            <person name="Strong C."/>
            <person name="Farmer C."/>
            <person name="Delahaunty K."/>
            <person name="Markovic C."/>
            <person name="Hall O."/>
            <person name="Minx P."/>
            <person name="Tomlinson C."/>
            <person name="Mitreva M."/>
            <person name="Nelson J."/>
            <person name="Hou S."/>
            <person name="Wollam A."/>
            <person name="Pepin K.H."/>
            <person name="Johnson M."/>
            <person name="Bhonagiri V."/>
            <person name="Nash W.E."/>
            <person name="Warren W."/>
            <person name="Chinwalla A."/>
            <person name="Mardis E.R."/>
            <person name="Wilson R.K."/>
        </authorList>
    </citation>
    <scope>NUCLEOTIDE SEQUENCE [LARGE SCALE GENOMIC DNA]</scope>
    <source>
        <strain evidence="2 3">NJ9703</strain>
    </source>
</reference>
<keyword evidence="1" id="KW-1133">Transmembrane helix</keyword>
<dbReference type="AlphaFoldDB" id="A0A9W5MZT5"/>
<accession>A0A9W5MZT5</accession>
<comment type="caution">
    <text evidence="2">The sequence shown here is derived from an EMBL/GenBank/DDBJ whole genome shotgun (WGS) entry which is preliminary data.</text>
</comment>
<sequence length="58" mass="6673">MGLTGRVVSSSRCAKCGKLVENFILLFFVCCFYWVYFLIFKFCEVLFESFRILGNLGG</sequence>